<gene>
    <name evidence="3" type="ORF">B0A49_05648</name>
    <name evidence="2" type="ORF">B0A49_10696</name>
</gene>
<evidence type="ECO:0000256" key="1">
    <source>
        <dbReference type="SAM" id="MobiDB-lite"/>
    </source>
</evidence>
<protein>
    <submittedName>
        <fullName evidence="2">Uncharacterized protein</fullName>
    </submittedName>
</protein>
<evidence type="ECO:0000313" key="4">
    <source>
        <dbReference type="Proteomes" id="UP000308768"/>
    </source>
</evidence>
<proteinExistence type="predicted"/>
<dbReference type="OrthoDB" id="5418203at2759"/>
<dbReference type="Proteomes" id="UP000308768">
    <property type="component" value="Unassembled WGS sequence"/>
</dbReference>
<name>A0A4U0WE97_9PEZI</name>
<feature type="compositionally biased region" description="Basic and acidic residues" evidence="1">
    <location>
        <begin position="156"/>
        <end position="191"/>
    </location>
</feature>
<dbReference type="AlphaFoldDB" id="A0A4U0WE97"/>
<evidence type="ECO:0000313" key="2">
    <source>
        <dbReference type="EMBL" id="TKA60777.1"/>
    </source>
</evidence>
<comment type="caution">
    <text evidence="2">The sequence shown here is derived from an EMBL/GenBank/DDBJ whole genome shotgun (WGS) entry which is preliminary data.</text>
</comment>
<accession>A0A4U0WE97</accession>
<dbReference type="STRING" id="331657.A0A4U0WE97"/>
<sequence length="197" mass="21342">MHKDVSSSLKHLSLSTSSTTPPSTSRSFTASKEKASPKPAVADSWEDEASDPEDNDDNDTTPPTSPATRITSTDYPSAPPPTPSSPTAHSYSRPSRLPSTNLADAFDGPSHRTVSAPRPQPPRSASSSSGTAKRPETSTSVASRLIAAGLGVRAPKRSEDERSYERSVREQELKRAREEERRRVEEAERAKSAVWED</sequence>
<feature type="compositionally biased region" description="Acidic residues" evidence="1">
    <location>
        <begin position="44"/>
        <end position="59"/>
    </location>
</feature>
<feature type="region of interest" description="Disordered" evidence="1">
    <location>
        <begin position="1"/>
        <end position="197"/>
    </location>
</feature>
<organism evidence="2 4">
    <name type="scientific">Cryomyces minteri</name>
    <dbReference type="NCBI Taxonomy" id="331657"/>
    <lineage>
        <taxon>Eukaryota</taxon>
        <taxon>Fungi</taxon>
        <taxon>Dikarya</taxon>
        <taxon>Ascomycota</taxon>
        <taxon>Pezizomycotina</taxon>
        <taxon>Dothideomycetes</taxon>
        <taxon>Dothideomycetes incertae sedis</taxon>
        <taxon>Cryomyces</taxon>
    </lineage>
</organism>
<evidence type="ECO:0000313" key="3">
    <source>
        <dbReference type="EMBL" id="TKA66862.1"/>
    </source>
</evidence>
<feature type="compositionally biased region" description="Low complexity" evidence="1">
    <location>
        <begin position="1"/>
        <end position="30"/>
    </location>
</feature>
<reference evidence="2 4" key="1">
    <citation type="submission" date="2017-03" db="EMBL/GenBank/DDBJ databases">
        <title>Genomes of endolithic fungi from Antarctica.</title>
        <authorList>
            <person name="Coleine C."/>
            <person name="Masonjones S."/>
            <person name="Stajich J.E."/>
        </authorList>
    </citation>
    <scope>NUCLEOTIDE SEQUENCE [LARGE SCALE GENOMIC DNA]</scope>
    <source>
        <strain evidence="2 4">CCFEE 5187</strain>
    </source>
</reference>
<dbReference type="EMBL" id="NAJN01001869">
    <property type="protein sequence ID" value="TKA60777.1"/>
    <property type="molecule type" value="Genomic_DNA"/>
</dbReference>
<feature type="compositionally biased region" description="Low complexity" evidence="1">
    <location>
        <begin position="60"/>
        <end position="76"/>
    </location>
</feature>
<keyword evidence="4" id="KW-1185">Reference proteome</keyword>
<dbReference type="EMBL" id="NAJN01000976">
    <property type="protein sequence ID" value="TKA66862.1"/>
    <property type="molecule type" value="Genomic_DNA"/>
</dbReference>